<accession>A0A839HBV0</accession>
<name>A0A839HBV0_9GAMM</name>
<dbReference type="PANTHER" id="PTHR36558">
    <property type="entry name" value="GLR1098 PROTEIN"/>
    <property type="match status" value="1"/>
</dbReference>
<keyword evidence="2" id="KW-0255">Endonuclease</keyword>
<evidence type="ECO:0000313" key="2">
    <source>
        <dbReference type="EMBL" id="MBB1126443.1"/>
    </source>
</evidence>
<dbReference type="InterPro" id="IPR012296">
    <property type="entry name" value="Nuclease_put_TT1808"/>
</dbReference>
<dbReference type="Pfam" id="PF05685">
    <property type="entry name" value="Uma2"/>
    <property type="match status" value="1"/>
</dbReference>
<dbReference type="GO" id="GO:0004519">
    <property type="term" value="F:endonuclease activity"/>
    <property type="evidence" value="ECO:0007669"/>
    <property type="project" value="UniProtKB-KW"/>
</dbReference>
<dbReference type="InterPro" id="IPR011335">
    <property type="entry name" value="Restrct_endonuc-II-like"/>
</dbReference>
<dbReference type="EMBL" id="JABVCQ010000018">
    <property type="protein sequence ID" value="MBB1126443.1"/>
    <property type="molecule type" value="Genomic_DNA"/>
</dbReference>
<proteinExistence type="predicted"/>
<reference evidence="2 3" key="1">
    <citation type="journal article" date="2020" name="Arch. Microbiol.">
        <title>The genome sequence of the giant phototrophic gammaproteobacterium Thiospirillum jenense gives insight into its physiological properties and phylogenetic relationships.</title>
        <authorList>
            <person name="Imhoff J.F."/>
            <person name="Meyer T.E."/>
            <person name="Kyndt J.A."/>
        </authorList>
    </citation>
    <scope>NUCLEOTIDE SEQUENCE [LARGE SCALE GENOMIC DNA]</scope>
    <source>
        <strain evidence="2 3">DSM 216</strain>
    </source>
</reference>
<dbReference type="PANTHER" id="PTHR36558:SF1">
    <property type="entry name" value="RESTRICTION ENDONUCLEASE DOMAIN-CONTAINING PROTEIN-RELATED"/>
    <property type="match status" value="1"/>
</dbReference>
<dbReference type="AlphaFoldDB" id="A0A839HBV0"/>
<gene>
    <name evidence="2" type="ORF">HUK38_09375</name>
</gene>
<dbReference type="Gene3D" id="3.90.1570.10">
    <property type="entry name" value="tt1808, chain A"/>
    <property type="match status" value="1"/>
</dbReference>
<protein>
    <submittedName>
        <fullName evidence="2">Uma2 family endonuclease</fullName>
    </submittedName>
</protein>
<comment type="caution">
    <text evidence="2">The sequence shown here is derived from an EMBL/GenBank/DDBJ whole genome shotgun (WGS) entry which is preliminary data.</text>
</comment>
<dbReference type="InterPro" id="IPR008538">
    <property type="entry name" value="Uma2"/>
</dbReference>
<keyword evidence="2" id="KW-0540">Nuclease</keyword>
<feature type="domain" description="Putative restriction endonuclease" evidence="1">
    <location>
        <begin position="13"/>
        <end position="159"/>
    </location>
</feature>
<evidence type="ECO:0000259" key="1">
    <source>
        <dbReference type="Pfam" id="PF05685"/>
    </source>
</evidence>
<sequence length="189" mass="21747">MSTLAQQPFLSIDDYLTSEDGAECCHEYINGALYAMTGATDRHCLIVGNLCAVLRPQLRGTTCQLFANTMKVRLRIAEQDIFYYPDLLLSCDPTDRATYYCTAPCLLVEVLSESTARIDRREKLFSYMTIPSLQEYVIIDQWERQIEIYRRSTDWAIERLTAGQLELTCLPISVPFDVIYEDVEMGRRD</sequence>
<dbReference type="CDD" id="cd06260">
    <property type="entry name" value="DUF820-like"/>
    <property type="match status" value="1"/>
</dbReference>
<dbReference type="Proteomes" id="UP000548632">
    <property type="component" value="Unassembled WGS sequence"/>
</dbReference>
<keyword evidence="2" id="KW-0378">Hydrolase</keyword>
<keyword evidence="3" id="KW-1185">Reference proteome</keyword>
<evidence type="ECO:0000313" key="3">
    <source>
        <dbReference type="Proteomes" id="UP000548632"/>
    </source>
</evidence>
<dbReference type="SUPFAM" id="SSF52980">
    <property type="entry name" value="Restriction endonuclease-like"/>
    <property type="match status" value="1"/>
</dbReference>
<organism evidence="2 3">
    <name type="scientific">Thiospirillum jenense</name>
    <dbReference type="NCBI Taxonomy" id="1653858"/>
    <lineage>
        <taxon>Bacteria</taxon>
        <taxon>Pseudomonadati</taxon>
        <taxon>Pseudomonadota</taxon>
        <taxon>Gammaproteobacteria</taxon>
        <taxon>Chromatiales</taxon>
        <taxon>Chromatiaceae</taxon>
        <taxon>Thiospirillum</taxon>
    </lineage>
</organism>
<dbReference type="RefSeq" id="WP_182584067.1">
    <property type="nucleotide sequence ID" value="NZ_JABVCQ010000018.1"/>
</dbReference>